<evidence type="ECO:0000313" key="1">
    <source>
        <dbReference type="EMBL" id="KAH0911150.1"/>
    </source>
</evidence>
<accession>A0ABQ8C275</accession>
<sequence length="97" mass="10543">RENSSDLSLEKIFGKRSPTGGVVSSYHRRSGKGVLRLRSTFDSRILSPAWTAPAALHVRPLLRLCLIPLIYGSGFNRGSGGLEAVDEISNRSMMISA</sequence>
<keyword evidence="2" id="KW-1185">Reference proteome</keyword>
<proteinExistence type="predicted"/>
<name>A0ABQ8C275_BRANA</name>
<reference evidence="1 2" key="1">
    <citation type="submission" date="2021-05" db="EMBL/GenBank/DDBJ databases">
        <title>Genome Assembly of Synthetic Allotetraploid Brassica napus Reveals Homoeologous Exchanges between Subgenomes.</title>
        <authorList>
            <person name="Davis J.T."/>
        </authorList>
    </citation>
    <scope>NUCLEOTIDE SEQUENCE [LARGE SCALE GENOMIC DNA]</scope>
    <source>
        <strain evidence="2">cv. Da-Ae</strain>
        <tissue evidence="1">Seedling</tissue>
    </source>
</reference>
<feature type="non-terminal residue" evidence="1">
    <location>
        <position position="1"/>
    </location>
</feature>
<dbReference type="EMBL" id="JAGKQM010000009">
    <property type="protein sequence ID" value="KAH0911150.1"/>
    <property type="molecule type" value="Genomic_DNA"/>
</dbReference>
<protein>
    <submittedName>
        <fullName evidence="1">Uncharacterized protein</fullName>
    </submittedName>
</protein>
<comment type="caution">
    <text evidence="1">The sequence shown here is derived from an EMBL/GenBank/DDBJ whole genome shotgun (WGS) entry which is preliminary data.</text>
</comment>
<organism evidence="1 2">
    <name type="scientific">Brassica napus</name>
    <name type="common">Rape</name>
    <dbReference type="NCBI Taxonomy" id="3708"/>
    <lineage>
        <taxon>Eukaryota</taxon>
        <taxon>Viridiplantae</taxon>
        <taxon>Streptophyta</taxon>
        <taxon>Embryophyta</taxon>
        <taxon>Tracheophyta</taxon>
        <taxon>Spermatophyta</taxon>
        <taxon>Magnoliopsida</taxon>
        <taxon>eudicotyledons</taxon>
        <taxon>Gunneridae</taxon>
        <taxon>Pentapetalae</taxon>
        <taxon>rosids</taxon>
        <taxon>malvids</taxon>
        <taxon>Brassicales</taxon>
        <taxon>Brassicaceae</taxon>
        <taxon>Brassiceae</taxon>
        <taxon>Brassica</taxon>
    </lineage>
</organism>
<dbReference type="Proteomes" id="UP000824890">
    <property type="component" value="Unassembled WGS sequence"/>
</dbReference>
<gene>
    <name evidence="1" type="ORF">HID58_034471</name>
</gene>
<evidence type="ECO:0000313" key="2">
    <source>
        <dbReference type="Proteomes" id="UP000824890"/>
    </source>
</evidence>